<dbReference type="InterPro" id="IPR002347">
    <property type="entry name" value="SDR_fam"/>
</dbReference>
<evidence type="ECO:0000313" key="8">
    <source>
        <dbReference type="EMBL" id="MBB4134241.1"/>
    </source>
</evidence>
<dbReference type="AlphaFoldDB" id="A0A840ERS0"/>
<comment type="caution">
    <text evidence="8">The sequence shown here is derived from an EMBL/GenBank/DDBJ whole genome shotgun (WGS) entry which is preliminary data.</text>
</comment>
<dbReference type="FunFam" id="3.40.50.720:FF:000084">
    <property type="entry name" value="Short-chain dehydrogenase reductase"/>
    <property type="match status" value="1"/>
</dbReference>
<dbReference type="InterPro" id="IPR036291">
    <property type="entry name" value="NAD(P)-bd_dom_sf"/>
</dbReference>
<keyword evidence="3" id="KW-0964">Secreted</keyword>
<evidence type="ECO:0000256" key="2">
    <source>
        <dbReference type="ARBA" id="ARBA00006484"/>
    </source>
</evidence>
<dbReference type="CDD" id="cd05233">
    <property type="entry name" value="SDR_c"/>
    <property type="match status" value="1"/>
</dbReference>
<dbReference type="Proteomes" id="UP000551501">
    <property type="component" value="Unassembled WGS sequence"/>
</dbReference>
<dbReference type="Gene3D" id="3.40.50.720">
    <property type="entry name" value="NAD(P)-binding Rossmann-like Domain"/>
    <property type="match status" value="1"/>
</dbReference>
<accession>A0A840ERS0</accession>
<evidence type="ECO:0000256" key="5">
    <source>
        <dbReference type="ARBA" id="ARBA00040781"/>
    </source>
</evidence>
<evidence type="ECO:0000256" key="7">
    <source>
        <dbReference type="RuleBase" id="RU000363"/>
    </source>
</evidence>
<evidence type="ECO:0000256" key="3">
    <source>
        <dbReference type="ARBA" id="ARBA00022512"/>
    </source>
</evidence>
<dbReference type="InterPro" id="IPR050259">
    <property type="entry name" value="SDR"/>
</dbReference>
<gene>
    <name evidence="8" type="ORF">BKA16_000793</name>
</gene>
<dbReference type="PANTHER" id="PTHR42879">
    <property type="entry name" value="3-OXOACYL-(ACYL-CARRIER-PROTEIN) REDUCTASE"/>
    <property type="match status" value="1"/>
</dbReference>
<dbReference type="PANTHER" id="PTHR42879:SF2">
    <property type="entry name" value="3-OXOACYL-[ACYL-CARRIER-PROTEIN] REDUCTASE FABG"/>
    <property type="match status" value="1"/>
</dbReference>
<dbReference type="EMBL" id="JACIFP010000001">
    <property type="protein sequence ID" value="MBB4134241.1"/>
    <property type="molecule type" value="Genomic_DNA"/>
</dbReference>
<dbReference type="SUPFAM" id="SSF51735">
    <property type="entry name" value="NAD(P)-binding Rossmann-fold domains"/>
    <property type="match status" value="1"/>
</dbReference>
<dbReference type="PRINTS" id="PR00080">
    <property type="entry name" value="SDRFAMILY"/>
</dbReference>
<protein>
    <recommendedName>
        <fullName evidence="5">3-oxoacyl-[acyl-carrier-protein] reductase MabA</fullName>
    </recommendedName>
</protein>
<dbReference type="Pfam" id="PF00106">
    <property type="entry name" value="adh_short"/>
    <property type="match status" value="1"/>
</dbReference>
<comment type="similarity">
    <text evidence="2 7">Belongs to the short-chain dehydrogenases/reductases (SDR) family.</text>
</comment>
<reference evidence="8 9" key="1">
    <citation type="submission" date="2020-08" db="EMBL/GenBank/DDBJ databases">
        <title>Sequencing the genomes of 1000 actinobacteria strains.</title>
        <authorList>
            <person name="Klenk H.-P."/>
        </authorList>
    </citation>
    <scope>NUCLEOTIDE SEQUENCE [LARGE SCALE GENOMIC DNA]</scope>
    <source>
        <strain evidence="8 9">DSM 45298</strain>
    </source>
</reference>
<evidence type="ECO:0000256" key="4">
    <source>
        <dbReference type="ARBA" id="ARBA00023002"/>
    </source>
</evidence>
<name>A0A840ERS0_9ACTN</name>
<comment type="catalytic activity">
    <reaction evidence="6">
        <text>a (3R)-hydroxyacyl-[ACP] + NADP(+) = a 3-oxoacyl-[ACP] + NADPH + H(+)</text>
        <dbReference type="Rhea" id="RHEA:17397"/>
        <dbReference type="Rhea" id="RHEA-COMP:9916"/>
        <dbReference type="Rhea" id="RHEA-COMP:9945"/>
        <dbReference type="ChEBI" id="CHEBI:15378"/>
        <dbReference type="ChEBI" id="CHEBI:57783"/>
        <dbReference type="ChEBI" id="CHEBI:58349"/>
        <dbReference type="ChEBI" id="CHEBI:78776"/>
        <dbReference type="ChEBI" id="CHEBI:78827"/>
        <dbReference type="EC" id="1.1.1.100"/>
    </reaction>
    <physiologicalReaction direction="right-to-left" evidence="6">
        <dbReference type="Rhea" id="RHEA:17399"/>
    </physiologicalReaction>
</comment>
<dbReference type="GO" id="GO:0004316">
    <property type="term" value="F:3-oxoacyl-[acyl-carrier-protein] reductase (NADPH) activity"/>
    <property type="evidence" value="ECO:0007669"/>
    <property type="project" value="UniProtKB-EC"/>
</dbReference>
<proteinExistence type="inferred from homology"/>
<sequence length="260" mass="27048">MGSLDGEVALVTAGSGGIGRGVVNALLMEGASVALTGRSTERGARALEEIGLPDRTVFFAGDARDRDDVAGWVTSTVERFGSIDVLVNNAGGSDGFALVHEMTDQAWENAFTFILDSAFWATRAALKHMVAQGSGRIVNISSVEGKMGNKATVSHYISAKHALNGLTKAVAFEYGRQGITCNAICPGAVETERTKEIGPEFAAENGLTYEEYIADYAKDAATGRLNTPEQIGATVVLMAGPAGAGINGALWNVDGGTAPY</sequence>
<dbReference type="RefSeq" id="WP_183369440.1">
    <property type="nucleotide sequence ID" value="NZ_JACIFP010000001.1"/>
</dbReference>
<evidence type="ECO:0000256" key="1">
    <source>
        <dbReference type="ARBA" id="ARBA00004191"/>
    </source>
</evidence>
<keyword evidence="3" id="KW-0134">Cell wall</keyword>
<dbReference type="PRINTS" id="PR00081">
    <property type="entry name" value="GDHRDH"/>
</dbReference>
<keyword evidence="4" id="KW-0560">Oxidoreductase</keyword>
<evidence type="ECO:0000256" key="6">
    <source>
        <dbReference type="ARBA" id="ARBA00047400"/>
    </source>
</evidence>
<evidence type="ECO:0000313" key="9">
    <source>
        <dbReference type="Proteomes" id="UP000551501"/>
    </source>
</evidence>
<keyword evidence="9" id="KW-1185">Reference proteome</keyword>
<organism evidence="8 9">
    <name type="scientific">Gordonia humi</name>
    <dbReference type="NCBI Taxonomy" id="686429"/>
    <lineage>
        <taxon>Bacteria</taxon>
        <taxon>Bacillati</taxon>
        <taxon>Actinomycetota</taxon>
        <taxon>Actinomycetes</taxon>
        <taxon>Mycobacteriales</taxon>
        <taxon>Gordoniaceae</taxon>
        <taxon>Gordonia</taxon>
    </lineage>
</organism>
<comment type="subcellular location">
    <subcellularLocation>
        <location evidence="1">Secreted</location>
        <location evidence="1">Cell wall</location>
    </subcellularLocation>
</comment>